<dbReference type="InterPro" id="IPR050288">
    <property type="entry name" value="Cellulose_deg_GH3"/>
</dbReference>
<reference evidence="11 12" key="1">
    <citation type="submission" date="2018-10" db="EMBL/GenBank/DDBJ databases">
        <title>Fifty Aureobasidium pullulans genomes reveal a recombining polyextremotolerant generalist.</title>
        <authorList>
            <person name="Gostincar C."/>
            <person name="Turk M."/>
            <person name="Zajc J."/>
            <person name="Gunde-Cimerman N."/>
        </authorList>
    </citation>
    <scope>NUCLEOTIDE SEQUENCE [LARGE SCALE GENOMIC DNA]</scope>
    <source>
        <strain evidence="11 12">EXF-10507</strain>
    </source>
</reference>
<dbReference type="FunFam" id="3.40.50.1700:FF:000003">
    <property type="entry name" value="Probable beta-glucosidase"/>
    <property type="match status" value="1"/>
</dbReference>
<keyword evidence="6" id="KW-0325">Glycoprotein</keyword>
<dbReference type="SUPFAM" id="SSF51445">
    <property type="entry name" value="(Trans)glycosidases"/>
    <property type="match status" value="1"/>
</dbReference>
<dbReference type="InterPro" id="IPR036962">
    <property type="entry name" value="Glyco_hydro_3_N_sf"/>
</dbReference>
<evidence type="ECO:0000256" key="1">
    <source>
        <dbReference type="ARBA" id="ARBA00000448"/>
    </source>
</evidence>
<dbReference type="Gene3D" id="3.40.50.1700">
    <property type="entry name" value="Glycoside hydrolase family 3 C-terminal domain"/>
    <property type="match status" value="1"/>
</dbReference>
<name>A0A4S9AU42_AURPU</name>
<dbReference type="EC" id="3.2.1.21" evidence="4"/>
<dbReference type="PANTHER" id="PTHR42715:SF29">
    <property type="entry name" value="BETA-GLUCOSIDASE A-RELATED"/>
    <property type="match status" value="1"/>
</dbReference>
<evidence type="ECO:0000256" key="4">
    <source>
        <dbReference type="ARBA" id="ARBA00012744"/>
    </source>
</evidence>
<dbReference type="Pfam" id="PF01915">
    <property type="entry name" value="Glyco_hydro_3_C"/>
    <property type="match status" value="1"/>
</dbReference>
<evidence type="ECO:0000313" key="11">
    <source>
        <dbReference type="EMBL" id="THW83489.1"/>
    </source>
</evidence>
<protein>
    <recommendedName>
        <fullName evidence="4">beta-glucosidase</fullName>
        <ecNumber evidence="4">3.2.1.21</ecNumber>
    </recommendedName>
</protein>
<keyword evidence="9" id="KW-0624">Polysaccharide degradation</keyword>
<dbReference type="PANTHER" id="PTHR42715">
    <property type="entry name" value="BETA-GLUCOSIDASE"/>
    <property type="match status" value="1"/>
</dbReference>
<evidence type="ECO:0000256" key="6">
    <source>
        <dbReference type="ARBA" id="ARBA00023180"/>
    </source>
</evidence>
<evidence type="ECO:0000256" key="2">
    <source>
        <dbReference type="ARBA" id="ARBA00004987"/>
    </source>
</evidence>
<dbReference type="PRINTS" id="PR00133">
    <property type="entry name" value="GLHYDRLASE3"/>
</dbReference>
<comment type="similarity">
    <text evidence="3">Belongs to the glycosyl hydrolase 3 family.</text>
</comment>
<evidence type="ECO:0000256" key="9">
    <source>
        <dbReference type="ARBA" id="ARBA00023326"/>
    </source>
</evidence>
<dbReference type="InterPro" id="IPR026891">
    <property type="entry name" value="Fn3-like"/>
</dbReference>
<accession>A0A4S9AU42</accession>
<dbReference type="Proteomes" id="UP000304928">
    <property type="component" value="Unassembled WGS sequence"/>
</dbReference>
<keyword evidence="8" id="KW-0326">Glycosidase</keyword>
<evidence type="ECO:0000259" key="10">
    <source>
        <dbReference type="SMART" id="SM01217"/>
    </source>
</evidence>
<evidence type="ECO:0000256" key="3">
    <source>
        <dbReference type="ARBA" id="ARBA00005336"/>
    </source>
</evidence>
<evidence type="ECO:0000313" key="12">
    <source>
        <dbReference type="Proteomes" id="UP000304928"/>
    </source>
</evidence>
<dbReference type="GO" id="GO:0009251">
    <property type="term" value="P:glucan catabolic process"/>
    <property type="evidence" value="ECO:0007669"/>
    <property type="project" value="TreeGrafter"/>
</dbReference>
<dbReference type="InterPro" id="IPR036881">
    <property type="entry name" value="Glyco_hydro_3_C_sf"/>
</dbReference>
<dbReference type="Pfam" id="PF14310">
    <property type="entry name" value="Fn3-like"/>
    <property type="match status" value="1"/>
</dbReference>
<dbReference type="Gene3D" id="3.20.20.300">
    <property type="entry name" value="Glycoside hydrolase, family 3, N-terminal domain"/>
    <property type="match status" value="1"/>
</dbReference>
<dbReference type="SUPFAM" id="SSF52279">
    <property type="entry name" value="Beta-D-glucan exohydrolase, C-terminal domain"/>
    <property type="match status" value="1"/>
</dbReference>
<sequence length="898" mass="97486">MLPVTTHLLEILNIFPNVTYPDAISPNPNVVLGAQTNQTSPPRYPSPWGTGAGEWATAYEKAIAIVEQLTLEEKVNLTTVIFVSVADSMIEGPAGSKNNVLARPEVFLVSVSVDNVFKIRLLAFVSLFPAGINVGATWDRRLAYERGKAMGLESRDKGVTVQLGPNAGALGRSPTAGRNWEGFSPDPYLTGKLFADSIRGIQSTGVQASAKHYVGNEQEHFRQTPESRDYGFNITQPGSSNIDDQTLHELYVWPFADAVKAGVASVMCSYNLVNNSQACQNSYLLNHVLKSELGFQGYVMSDWQATASGVSAILAGLDMTMAGDIRFGDGLSYFGPNLTIAVLNGTVPQWRLDDMVVRILAGWYLVGGDTEVPHPNFQSWTPDTFGPVHAHVGSTWGTGLVNQHVDVRREHGRLIREIGGASTVLLKNTHGTLPLNNMARLTAVFGEDAGSNPLGPNGCRNHACDVGTLAVGWGSGQASSPYLISPDAAIQHEVVSRYGSYESITNNSAFTQINALARRVRDVAGVCIVLKNAGSGEGFANVDGNLGDRKNLTLWQGADAVIANVSATCNNTVLVIHSVGAVEIDQYKDNPNITAILWAGLPGKPRQSYCTSITDQWKGEQSGYAIADVLFGRVNPGAKLPFTMGRNRSDYGTDVLYTPNQEVPQYNFQEGVFIDYRGFDHRSITPVYEFGFGLSYTTFEYSGLSIEKLKVAEYQPTSGFSEPAPTFGTIDNDTSAHTFPENITRIPLFVYPWLNSTILNESYGATGFGDDSFIPENALNGISFEHSPSSGPNGGNLYLWDTLYHVRVNVTNTGKVVGDEVAQLYISLGGPFDPKIILRGFERVTIDPGQTVQVTFPLARRDLSNWDTVKQDWVITEHIKTVYAGSSSRNLPLIAVLE</sequence>
<dbReference type="Gene3D" id="2.60.40.10">
    <property type="entry name" value="Immunoglobulins"/>
    <property type="match status" value="1"/>
</dbReference>
<evidence type="ECO:0000256" key="7">
    <source>
        <dbReference type="ARBA" id="ARBA00023277"/>
    </source>
</evidence>
<dbReference type="InterPro" id="IPR017853">
    <property type="entry name" value="GH"/>
</dbReference>
<proteinExistence type="inferred from homology"/>
<keyword evidence="7" id="KW-0119">Carbohydrate metabolism</keyword>
<dbReference type="InterPro" id="IPR002772">
    <property type="entry name" value="Glyco_hydro_3_C"/>
</dbReference>
<dbReference type="SMART" id="SM01217">
    <property type="entry name" value="Fn3_like"/>
    <property type="match status" value="1"/>
</dbReference>
<keyword evidence="5 11" id="KW-0378">Hydrolase</keyword>
<evidence type="ECO:0000256" key="5">
    <source>
        <dbReference type="ARBA" id="ARBA00022801"/>
    </source>
</evidence>
<comment type="pathway">
    <text evidence="2">Glycan metabolism; cellulose degradation.</text>
</comment>
<dbReference type="Pfam" id="PF00933">
    <property type="entry name" value="Glyco_hydro_3"/>
    <property type="match status" value="1"/>
</dbReference>
<feature type="domain" description="Fibronectin type III-like" evidence="10">
    <location>
        <begin position="820"/>
        <end position="888"/>
    </location>
</feature>
<organism evidence="11 12">
    <name type="scientific">Aureobasidium pullulans</name>
    <name type="common">Black yeast</name>
    <name type="synonym">Pullularia pullulans</name>
    <dbReference type="NCBI Taxonomy" id="5580"/>
    <lineage>
        <taxon>Eukaryota</taxon>
        <taxon>Fungi</taxon>
        <taxon>Dikarya</taxon>
        <taxon>Ascomycota</taxon>
        <taxon>Pezizomycotina</taxon>
        <taxon>Dothideomycetes</taxon>
        <taxon>Dothideomycetidae</taxon>
        <taxon>Dothideales</taxon>
        <taxon>Saccotheciaceae</taxon>
        <taxon>Aureobasidium</taxon>
    </lineage>
</organism>
<comment type="caution">
    <text evidence="11">The sequence shown here is derived from an EMBL/GenBank/DDBJ whole genome shotgun (WGS) entry which is preliminary data.</text>
</comment>
<dbReference type="InterPro" id="IPR013783">
    <property type="entry name" value="Ig-like_fold"/>
</dbReference>
<dbReference type="EMBL" id="QZAR01000276">
    <property type="protein sequence ID" value="THW83489.1"/>
    <property type="molecule type" value="Genomic_DNA"/>
</dbReference>
<comment type="catalytic activity">
    <reaction evidence="1">
        <text>Hydrolysis of terminal, non-reducing beta-D-glucosyl residues with release of beta-D-glucose.</text>
        <dbReference type="EC" id="3.2.1.21"/>
    </reaction>
</comment>
<dbReference type="InterPro" id="IPR001764">
    <property type="entry name" value="Glyco_hydro_3_N"/>
</dbReference>
<gene>
    <name evidence="11" type="ORF">D6D15_09548</name>
</gene>
<dbReference type="FunFam" id="3.20.20.300:FF:000002">
    <property type="entry name" value="Probable beta-glucosidase"/>
    <property type="match status" value="1"/>
</dbReference>
<evidence type="ECO:0000256" key="8">
    <source>
        <dbReference type="ARBA" id="ARBA00023295"/>
    </source>
</evidence>
<dbReference type="AlphaFoldDB" id="A0A4S9AU42"/>
<dbReference type="GO" id="GO:0008422">
    <property type="term" value="F:beta-glucosidase activity"/>
    <property type="evidence" value="ECO:0007669"/>
    <property type="project" value="UniProtKB-EC"/>
</dbReference>